<feature type="signal peptide" evidence="6">
    <location>
        <begin position="1"/>
        <end position="22"/>
    </location>
</feature>
<keyword evidence="6" id="KW-0732">Signal</keyword>
<keyword evidence="3 5" id="KW-1133">Transmembrane helix</keyword>
<evidence type="ECO:0000259" key="7">
    <source>
        <dbReference type="Pfam" id="PF01957"/>
    </source>
</evidence>
<feature type="transmembrane region" description="Helical" evidence="5">
    <location>
        <begin position="294"/>
        <end position="313"/>
    </location>
</feature>
<dbReference type="AlphaFoldDB" id="A0A154BSP6"/>
<dbReference type="Pfam" id="PF25145">
    <property type="entry name" value="NfeD1b_N"/>
    <property type="match status" value="1"/>
</dbReference>
<reference evidence="10 11" key="1">
    <citation type="submission" date="2016-02" db="EMBL/GenBank/DDBJ databases">
        <title>Anaerosporomusa subterraneum gen. nov., sp. nov., a spore-forming obligate anaerobe isolated from saprolite.</title>
        <authorList>
            <person name="Choi J.K."/>
            <person name="Shah M."/>
            <person name="Yee N."/>
        </authorList>
    </citation>
    <scope>NUCLEOTIDE SEQUENCE [LARGE SCALE GENOMIC DNA]</scope>
    <source>
        <strain evidence="10 11">RU4</strain>
    </source>
</reference>
<dbReference type="InterPro" id="IPR052165">
    <property type="entry name" value="Membrane_assoc_protease"/>
</dbReference>
<dbReference type="Gene3D" id="3.90.226.10">
    <property type="entry name" value="2-enoyl-CoA Hydratase, Chain A, domain 1"/>
    <property type="match status" value="1"/>
</dbReference>
<keyword evidence="11" id="KW-1185">Reference proteome</keyword>
<evidence type="ECO:0000256" key="4">
    <source>
        <dbReference type="ARBA" id="ARBA00023136"/>
    </source>
</evidence>
<dbReference type="Proteomes" id="UP000076268">
    <property type="component" value="Unassembled WGS sequence"/>
</dbReference>
<dbReference type="Pfam" id="PF01957">
    <property type="entry name" value="NfeD"/>
    <property type="match status" value="1"/>
</dbReference>
<evidence type="ECO:0000256" key="2">
    <source>
        <dbReference type="ARBA" id="ARBA00022692"/>
    </source>
</evidence>
<dbReference type="OrthoDB" id="9806253at2"/>
<dbReference type="Gene3D" id="2.40.50.140">
    <property type="entry name" value="Nucleic acid-binding proteins"/>
    <property type="match status" value="1"/>
</dbReference>
<dbReference type="InterPro" id="IPR012340">
    <property type="entry name" value="NA-bd_OB-fold"/>
</dbReference>
<feature type="chain" id="PRO_5039718330" evidence="6">
    <location>
        <begin position="23"/>
        <end position="430"/>
    </location>
</feature>
<feature type="transmembrane region" description="Helical" evidence="5">
    <location>
        <begin position="269"/>
        <end position="287"/>
    </location>
</feature>
<dbReference type="InterPro" id="IPR029045">
    <property type="entry name" value="ClpP/crotonase-like_dom_sf"/>
</dbReference>
<proteinExistence type="predicted"/>
<feature type="domain" description="NfeD1b N-terminal" evidence="9">
    <location>
        <begin position="27"/>
        <end position="206"/>
    </location>
</feature>
<name>A0A154BSP6_ANASB</name>
<evidence type="ECO:0000256" key="3">
    <source>
        <dbReference type="ARBA" id="ARBA00022989"/>
    </source>
</evidence>
<keyword evidence="4 5" id="KW-0472">Membrane</keyword>
<evidence type="ECO:0000259" key="9">
    <source>
        <dbReference type="Pfam" id="PF25145"/>
    </source>
</evidence>
<dbReference type="CDD" id="cd07021">
    <property type="entry name" value="Clp_protease_NfeD_like"/>
    <property type="match status" value="1"/>
</dbReference>
<dbReference type="InterPro" id="IPR056738">
    <property type="entry name" value="NfeD1b_N"/>
</dbReference>
<evidence type="ECO:0000313" key="11">
    <source>
        <dbReference type="Proteomes" id="UP000076268"/>
    </source>
</evidence>
<dbReference type="PANTHER" id="PTHR33507">
    <property type="entry name" value="INNER MEMBRANE PROTEIN YBBJ"/>
    <property type="match status" value="1"/>
</dbReference>
<dbReference type="SUPFAM" id="SSF141322">
    <property type="entry name" value="NfeD domain-like"/>
    <property type="match status" value="1"/>
</dbReference>
<dbReference type="PANTHER" id="PTHR33507:SF3">
    <property type="entry name" value="INNER MEMBRANE PROTEIN YBBJ"/>
    <property type="match status" value="1"/>
</dbReference>
<gene>
    <name evidence="10" type="ORF">AXX12_02455</name>
</gene>
<evidence type="ECO:0000256" key="1">
    <source>
        <dbReference type="ARBA" id="ARBA00004141"/>
    </source>
</evidence>
<protein>
    <submittedName>
        <fullName evidence="10">Uncharacterized protein</fullName>
    </submittedName>
</protein>
<evidence type="ECO:0000259" key="8">
    <source>
        <dbReference type="Pfam" id="PF24961"/>
    </source>
</evidence>
<dbReference type="RefSeq" id="WP_066238583.1">
    <property type="nucleotide sequence ID" value="NZ_LSGP01000013.1"/>
</dbReference>
<feature type="transmembrane region" description="Helical" evidence="5">
    <location>
        <begin position="319"/>
        <end position="338"/>
    </location>
</feature>
<dbReference type="InterPro" id="IPR002810">
    <property type="entry name" value="NfeD-like_C"/>
</dbReference>
<dbReference type="Pfam" id="PF24961">
    <property type="entry name" value="NfeD_membrane"/>
    <property type="match status" value="1"/>
</dbReference>
<feature type="domain" description="NfeD integral membrane" evidence="8">
    <location>
        <begin position="225"/>
        <end position="337"/>
    </location>
</feature>
<accession>A0A154BSP6</accession>
<keyword evidence="2 5" id="KW-0812">Transmembrane</keyword>
<sequence length="430" mass="45372">MLRKLYLLLVLFVLPWNIAAAAANQPVVVVSVKGEIDAGQTALIHRALLEAESQNAQALIMEIDTFGGLVDAAVSIRDRISDSPLKTICFVKNRAWSAGALIAIAHKHIAIVPGGSIGAAEPIPATEKTIAALKAEFSATAGKSGRDPRVAEAMVDKTLGLPGYAAPGQILALTDNQAKATGYADLVATDRAAVLNHFGLNGAPVVEYQQEWPEKLTGFLSNPTVKSLLLSVIFLAVMAEIKTAGMGVAALIGLVAAALFFGSQWLSGVAGWLEILLFMGGVLLIIIELYTPGMGFFGIAGIASIFSSIFLTLGGGVAALNILAVSLVIAIAVFLVILRRLPSSKLWSRLVLKDSEHTQQGYVSSQDYSAFLNKTGIVTSLLRPAGIVEIEGNWLDVVSEGQFIKPGVRVKVVSVTGNRIVVRPISSEQQ</sequence>
<feature type="domain" description="NfeD-like C-terminal" evidence="7">
    <location>
        <begin position="370"/>
        <end position="424"/>
    </location>
</feature>
<dbReference type="InterPro" id="IPR056739">
    <property type="entry name" value="NfeD_membrane"/>
</dbReference>
<evidence type="ECO:0000256" key="6">
    <source>
        <dbReference type="SAM" id="SignalP"/>
    </source>
</evidence>
<dbReference type="GO" id="GO:0005886">
    <property type="term" value="C:plasma membrane"/>
    <property type="evidence" value="ECO:0007669"/>
    <property type="project" value="TreeGrafter"/>
</dbReference>
<evidence type="ECO:0000256" key="5">
    <source>
        <dbReference type="SAM" id="Phobius"/>
    </source>
</evidence>
<comment type="caution">
    <text evidence="10">The sequence shown here is derived from an EMBL/GenBank/DDBJ whole genome shotgun (WGS) entry which is preliminary data.</text>
</comment>
<dbReference type="STRING" id="1794912.AXX12_02455"/>
<feature type="transmembrane region" description="Helical" evidence="5">
    <location>
        <begin position="244"/>
        <end position="263"/>
    </location>
</feature>
<evidence type="ECO:0000313" key="10">
    <source>
        <dbReference type="EMBL" id="KYZ77023.1"/>
    </source>
</evidence>
<organism evidence="10 11">
    <name type="scientific">Anaerosporomusa subterranea</name>
    <dbReference type="NCBI Taxonomy" id="1794912"/>
    <lineage>
        <taxon>Bacteria</taxon>
        <taxon>Bacillati</taxon>
        <taxon>Bacillota</taxon>
        <taxon>Negativicutes</taxon>
        <taxon>Acetonemataceae</taxon>
        <taxon>Anaerosporomusa</taxon>
    </lineage>
</organism>
<comment type="subcellular location">
    <subcellularLocation>
        <location evidence="1">Membrane</location>
        <topology evidence="1">Multi-pass membrane protein</topology>
    </subcellularLocation>
</comment>
<dbReference type="EMBL" id="LSGP01000013">
    <property type="protein sequence ID" value="KYZ77023.1"/>
    <property type="molecule type" value="Genomic_DNA"/>
</dbReference>
<dbReference type="SUPFAM" id="SSF52096">
    <property type="entry name" value="ClpP/crotonase"/>
    <property type="match status" value="1"/>
</dbReference>